<feature type="region of interest" description="Disordered" evidence="6">
    <location>
        <begin position="314"/>
        <end position="446"/>
    </location>
</feature>
<name>A0AAN4YNS0_ASPOZ</name>
<feature type="compositionally biased region" description="Low complexity" evidence="6">
    <location>
        <begin position="526"/>
        <end position="543"/>
    </location>
</feature>
<feature type="compositionally biased region" description="Polar residues" evidence="6">
    <location>
        <begin position="359"/>
        <end position="369"/>
    </location>
</feature>
<dbReference type="InterPro" id="IPR036291">
    <property type="entry name" value="NAD(P)-bd_dom_sf"/>
</dbReference>
<dbReference type="InterPro" id="IPR006708">
    <property type="entry name" value="Pex19"/>
</dbReference>
<evidence type="ECO:0000256" key="1">
    <source>
        <dbReference type="ARBA" id="ARBA00001947"/>
    </source>
</evidence>
<dbReference type="Pfam" id="PF00107">
    <property type="entry name" value="ADH_zinc_N"/>
    <property type="match status" value="1"/>
</dbReference>
<accession>A0AAN4YNS0</accession>
<feature type="region of interest" description="Disordered" evidence="6">
    <location>
        <begin position="523"/>
        <end position="586"/>
    </location>
</feature>
<feature type="domain" description="Enoyl reductase (ER)" evidence="7">
    <location>
        <begin position="13"/>
        <end position="326"/>
    </location>
</feature>
<dbReference type="Proteomes" id="UP001165205">
    <property type="component" value="Unassembled WGS sequence"/>
</dbReference>
<keyword evidence="3" id="KW-0479">Metal-binding</keyword>
<dbReference type="AlphaFoldDB" id="A0AAN4YNS0"/>
<feature type="compositionally biased region" description="Low complexity" evidence="6">
    <location>
        <begin position="374"/>
        <end position="402"/>
    </location>
</feature>
<dbReference type="PANTHER" id="PTHR42940">
    <property type="entry name" value="ALCOHOL DEHYDROGENASE 1-RELATED"/>
    <property type="match status" value="1"/>
</dbReference>
<feature type="compositionally biased region" description="Polar residues" evidence="6">
    <location>
        <begin position="315"/>
        <end position="325"/>
    </location>
</feature>
<evidence type="ECO:0000256" key="4">
    <source>
        <dbReference type="ARBA" id="ARBA00022833"/>
    </source>
</evidence>
<gene>
    <name evidence="8" type="ORF">Aory04_000619000</name>
</gene>
<reference evidence="8" key="1">
    <citation type="submission" date="2023-04" db="EMBL/GenBank/DDBJ databases">
        <title>Aspergillus oryzae NBRC 4228.</title>
        <authorList>
            <person name="Ichikawa N."/>
            <person name="Sato H."/>
            <person name="Tonouchi N."/>
        </authorList>
    </citation>
    <scope>NUCLEOTIDE SEQUENCE</scope>
    <source>
        <strain evidence="8">NBRC 4228</strain>
    </source>
</reference>
<comment type="cofactor">
    <cofactor evidence="1">
        <name>Zn(2+)</name>
        <dbReference type="ChEBI" id="CHEBI:29105"/>
    </cofactor>
</comment>
<dbReference type="Gene3D" id="3.40.50.720">
    <property type="entry name" value="NAD(P)-binding Rossmann-like Domain"/>
    <property type="match status" value="1"/>
</dbReference>
<dbReference type="EMBL" id="BSYA01000065">
    <property type="protein sequence ID" value="GMG30052.1"/>
    <property type="molecule type" value="Genomic_DNA"/>
</dbReference>
<evidence type="ECO:0000256" key="5">
    <source>
        <dbReference type="ARBA" id="ARBA00023002"/>
    </source>
</evidence>
<dbReference type="Gene3D" id="3.90.180.10">
    <property type="entry name" value="Medium-chain alcohol dehydrogenases, catalytic domain"/>
    <property type="match status" value="2"/>
</dbReference>
<comment type="caution">
    <text evidence="8">The sequence shown here is derived from an EMBL/GenBank/DDBJ whole genome shotgun (WGS) entry which is preliminary data.</text>
</comment>
<comment type="similarity">
    <text evidence="2">Belongs to the zinc-containing alcohol dehydrogenase family.</text>
</comment>
<proteinExistence type="inferred from homology"/>
<evidence type="ECO:0000256" key="2">
    <source>
        <dbReference type="ARBA" id="ARBA00008072"/>
    </source>
</evidence>
<evidence type="ECO:0000256" key="3">
    <source>
        <dbReference type="ARBA" id="ARBA00022723"/>
    </source>
</evidence>
<dbReference type="InterPro" id="IPR011032">
    <property type="entry name" value="GroES-like_sf"/>
</dbReference>
<evidence type="ECO:0000313" key="9">
    <source>
        <dbReference type="Proteomes" id="UP001165205"/>
    </source>
</evidence>
<keyword evidence="5" id="KW-0560">Oxidoreductase</keyword>
<dbReference type="InterPro" id="IPR038322">
    <property type="entry name" value="Pex19_C_sf"/>
</dbReference>
<dbReference type="GO" id="GO:0016491">
    <property type="term" value="F:oxidoreductase activity"/>
    <property type="evidence" value="ECO:0007669"/>
    <property type="project" value="UniProtKB-KW"/>
</dbReference>
<feature type="region of interest" description="Disordered" evidence="6">
    <location>
        <begin position="673"/>
        <end position="712"/>
    </location>
</feature>
<evidence type="ECO:0000259" key="7">
    <source>
        <dbReference type="SMART" id="SM00829"/>
    </source>
</evidence>
<sequence>MAPATMKAIQIQQYNEPYHISDVPIPKPKPHQVLVRIQAAGFCHTDLMALNNEFNTKLPFIGSHEPAGIIEEVGSEVTGFQRGDRVGCINFDSVCGELQGAPIDDVRFISNWFKLVDARFLVKLPDDMEFKVAAPLMCAGISIYGGIVRADVPKGGSVGIVGIGGLGHLGTQIAKCMVAAIDVKQSALDAVASYEHYPDVLILATDTVEKSLEKIDGVTSSEYSGLDATVLATDHPAAFELAAALTRKHGTMVLLGQPEKGITMSYQTVIYKDIKLVGSLVADTAQAQELVELFHRNRLHVEITEWKMEEAEQMRQCNGRQSSATHFPPSDHCFSPPPPPFGIMSTPSALPVNAGDPQPNDSAPATTPAENVKTATTSATPAPETPAQSADKPQAQPQQPKQAIDDDDDDDESDLDELDDVLDDFNKPKPAPAPAPAPSASSQPAIAPEANDFDEETFMKLLEKDMANMMGHAAKESGTSDDKGFEDTINQGADAFTKQLEESGIPPGDFIKQLLADVMAEEEGGDATAKAAGAAPSTGSAGSSSGGAGARAPPPESFNDAIQQTMNRMKESGDKATAAASEDDPNDLMAQLMKAVALNVDGEEEDGGFMNLVSSLMEQLSNKEMLYEPMKELNGKFGPWLLENKGNKKFTDEEWERFEKQAAISSQIVAKFEEPGYTDEDPKCRDPPEELVANPFGEENTGPGGMPDCPQQ</sequence>
<dbReference type="GO" id="GO:0046872">
    <property type="term" value="F:metal ion binding"/>
    <property type="evidence" value="ECO:0007669"/>
    <property type="project" value="UniProtKB-KW"/>
</dbReference>
<dbReference type="Gene3D" id="1.20.120.900">
    <property type="entry name" value="Pex19, mPTS binding domain"/>
    <property type="match status" value="1"/>
</dbReference>
<dbReference type="InterPro" id="IPR013149">
    <property type="entry name" value="ADH-like_C"/>
</dbReference>
<keyword evidence="4" id="KW-0862">Zinc</keyword>
<evidence type="ECO:0000313" key="8">
    <source>
        <dbReference type="EMBL" id="GMG30052.1"/>
    </source>
</evidence>
<feature type="compositionally biased region" description="Acidic residues" evidence="6">
    <location>
        <begin position="405"/>
        <end position="423"/>
    </location>
</feature>
<dbReference type="GO" id="GO:0005777">
    <property type="term" value="C:peroxisome"/>
    <property type="evidence" value="ECO:0007669"/>
    <property type="project" value="InterPro"/>
</dbReference>
<dbReference type="Pfam" id="PF04614">
    <property type="entry name" value="Pex19"/>
    <property type="match status" value="1"/>
</dbReference>
<organism evidence="8 9">
    <name type="scientific">Aspergillus oryzae</name>
    <name type="common">Yellow koji mold</name>
    <dbReference type="NCBI Taxonomy" id="5062"/>
    <lineage>
        <taxon>Eukaryota</taxon>
        <taxon>Fungi</taxon>
        <taxon>Dikarya</taxon>
        <taxon>Ascomycota</taxon>
        <taxon>Pezizomycotina</taxon>
        <taxon>Eurotiomycetes</taxon>
        <taxon>Eurotiomycetidae</taxon>
        <taxon>Eurotiales</taxon>
        <taxon>Aspergillaceae</taxon>
        <taxon>Aspergillus</taxon>
        <taxon>Aspergillus subgen. Circumdati</taxon>
    </lineage>
</organism>
<dbReference type="Pfam" id="PF08240">
    <property type="entry name" value="ADH_N"/>
    <property type="match status" value="1"/>
</dbReference>
<dbReference type="PANTHER" id="PTHR42940:SF8">
    <property type="entry name" value="VACUOLAR PROTEIN SORTING-ASSOCIATED PROTEIN 11"/>
    <property type="match status" value="1"/>
</dbReference>
<protein>
    <submittedName>
        <fullName evidence="8">Unnamed protein product</fullName>
    </submittedName>
</protein>
<dbReference type="SUPFAM" id="SSF50129">
    <property type="entry name" value="GroES-like"/>
    <property type="match status" value="1"/>
</dbReference>
<dbReference type="SMART" id="SM00829">
    <property type="entry name" value="PKS_ER"/>
    <property type="match status" value="1"/>
</dbReference>
<dbReference type="InterPro" id="IPR020843">
    <property type="entry name" value="ER"/>
</dbReference>
<dbReference type="InterPro" id="IPR013154">
    <property type="entry name" value="ADH-like_N"/>
</dbReference>
<dbReference type="SUPFAM" id="SSF51735">
    <property type="entry name" value="NAD(P)-binding Rossmann-fold domains"/>
    <property type="match status" value="1"/>
</dbReference>
<evidence type="ECO:0000256" key="6">
    <source>
        <dbReference type="SAM" id="MobiDB-lite"/>
    </source>
</evidence>